<dbReference type="GeneID" id="24128954"/>
<evidence type="ECO:0000313" key="3">
    <source>
        <dbReference type="Proteomes" id="UP000030745"/>
    </source>
</evidence>
<accession>A0A067CNI2</accession>
<keyword evidence="1" id="KW-0472">Membrane</keyword>
<evidence type="ECO:0000313" key="2">
    <source>
        <dbReference type="EMBL" id="KDO28377.1"/>
    </source>
</evidence>
<sequence length="102" mass="11376">MSSSSNTTALWLAHEHAATEAMALRSALVVFGVLATLFVFVAIQRRRLDATDALKYANAVRKAQFERVSHVMKKHRQPSPDVEVELAPLMDEYALVHDDALE</sequence>
<dbReference type="EMBL" id="KK583211">
    <property type="protein sequence ID" value="KDO28377.1"/>
    <property type="molecule type" value="Genomic_DNA"/>
</dbReference>
<reference evidence="2 3" key="1">
    <citation type="journal article" date="2013" name="PLoS Genet.">
        <title>Distinctive expansion of potential virulence genes in the genome of the oomycete fish pathogen Saprolegnia parasitica.</title>
        <authorList>
            <person name="Jiang R.H."/>
            <person name="de Bruijn I."/>
            <person name="Haas B.J."/>
            <person name="Belmonte R."/>
            <person name="Lobach L."/>
            <person name="Christie J."/>
            <person name="van den Ackerveken G."/>
            <person name="Bottin A."/>
            <person name="Bulone V."/>
            <person name="Diaz-Moreno S.M."/>
            <person name="Dumas B."/>
            <person name="Fan L."/>
            <person name="Gaulin E."/>
            <person name="Govers F."/>
            <person name="Grenville-Briggs L.J."/>
            <person name="Horner N.R."/>
            <person name="Levin J.Z."/>
            <person name="Mammella M."/>
            <person name="Meijer H.J."/>
            <person name="Morris P."/>
            <person name="Nusbaum C."/>
            <person name="Oome S."/>
            <person name="Phillips A.J."/>
            <person name="van Rooyen D."/>
            <person name="Rzeszutek E."/>
            <person name="Saraiva M."/>
            <person name="Secombes C.J."/>
            <person name="Seidl M.F."/>
            <person name="Snel B."/>
            <person name="Stassen J.H."/>
            <person name="Sykes S."/>
            <person name="Tripathy S."/>
            <person name="van den Berg H."/>
            <person name="Vega-Arreguin J.C."/>
            <person name="Wawra S."/>
            <person name="Young S.K."/>
            <person name="Zeng Q."/>
            <person name="Dieguez-Uribeondo J."/>
            <person name="Russ C."/>
            <person name="Tyler B.M."/>
            <person name="van West P."/>
        </authorList>
    </citation>
    <scope>NUCLEOTIDE SEQUENCE [LARGE SCALE GENOMIC DNA]</scope>
    <source>
        <strain evidence="2 3">CBS 223.65</strain>
    </source>
</reference>
<organism evidence="2 3">
    <name type="scientific">Saprolegnia parasitica (strain CBS 223.65)</name>
    <dbReference type="NCBI Taxonomy" id="695850"/>
    <lineage>
        <taxon>Eukaryota</taxon>
        <taxon>Sar</taxon>
        <taxon>Stramenopiles</taxon>
        <taxon>Oomycota</taxon>
        <taxon>Saprolegniomycetes</taxon>
        <taxon>Saprolegniales</taxon>
        <taxon>Saprolegniaceae</taxon>
        <taxon>Saprolegnia</taxon>
    </lineage>
</organism>
<dbReference type="KEGG" id="spar:SPRG_06616"/>
<keyword evidence="3" id="KW-1185">Reference proteome</keyword>
<proteinExistence type="predicted"/>
<dbReference type="RefSeq" id="XP_012200823.1">
    <property type="nucleotide sequence ID" value="XM_012345433.1"/>
</dbReference>
<dbReference type="AlphaFoldDB" id="A0A067CNI2"/>
<gene>
    <name evidence="2" type="ORF">SPRG_06616</name>
</gene>
<keyword evidence="1" id="KW-1133">Transmembrane helix</keyword>
<name>A0A067CNI2_SAPPC</name>
<dbReference type="OrthoDB" id="70848at2759"/>
<dbReference type="VEuPathDB" id="FungiDB:SPRG_06616"/>
<evidence type="ECO:0000256" key="1">
    <source>
        <dbReference type="SAM" id="Phobius"/>
    </source>
</evidence>
<protein>
    <submittedName>
        <fullName evidence="2">Uncharacterized protein</fullName>
    </submittedName>
</protein>
<keyword evidence="1" id="KW-0812">Transmembrane</keyword>
<dbReference type="Proteomes" id="UP000030745">
    <property type="component" value="Unassembled WGS sequence"/>
</dbReference>
<feature type="transmembrane region" description="Helical" evidence="1">
    <location>
        <begin position="22"/>
        <end position="43"/>
    </location>
</feature>